<comment type="caution">
    <text evidence="2">The sequence shown here is derived from an EMBL/GenBank/DDBJ whole genome shotgun (WGS) entry which is preliminary data.</text>
</comment>
<gene>
    <name evidence="2" type="ORF">AA0117_g4993</name>
</gene>
<name>A0A4Q4NIA3_ALTAL</name>
<dbReference type="Proteomes" id="UP000291422">
    <property type="component" value="Unassembled WGS sequence"/>
</dbReference>
<organism evidence="2 3">
    <name type="scientific">Alternaria alternata</name>
    <name type="common">Alternaria rot fungus</name>
    <name type="synonym">Torula alternata</name>
    <dbReference type="NCBI Taxonomy" id="5599"/>
    <lineage>
        <taxon>Eukaryota</taxon>
        <taxon>Fungi</taxon>
        <taxon>Dikarya</taxon>
        <taxon>Ascomycota</taxon>
        <taxon>Pezizomycotina</taxon>
        <taxon>Dothideomycetes</taxon>
        <taxon>Pleosporomycetidae</taxon>
        <taxon>Pleosporales</taxon>
        <taxon>Pleosporineae</taxon>
        <taxon>Pleosporaceae</taxon>
        <taxon>Alternaria</taxon>
        <taxon>Alternaria sect. Alternaria</taxon>
        <taxon>Alternaria alternata complex</taxon>
    </lineage>
</organism>
<feature type="compositionally biased region" description="Basic and acidic residues" evidence="1">
    <location>
        <begin position="1"/>
        <end position="21"/>
    </location>
</feature>
<evidence type="ECO:0000313" key="3">
    <source>
        <dbReference type="Proteomes" id="UP000291422"/>
    </source>
</evidence>
<evidence type="ECO:0000313" key="2">
    <source>
        <dbReference type="EMBL" id="RYN77372.1"/>
    </source>
</evidence>
<reference evidence="3" key="1">
    <citation type="journal article" date="2019" name="bioRxiv">
        <title>Genomics, evolutionary history and diagnostics of the Alternaria alternata species group including apple and Asian pear pathotypes.</title>
        <authorList>
            <person name="Armitage A.D."/>
            <person name="Cockerton H.M."/>
            <person name="Sreenivasaprasad S."/>
            <person name="Woodhall J.W."/>
            <person name="Lane C.R."/>
            <person name="Harrison R.J."/>
            <person name="Clarkson J.P."/>
        </authorList>
    </citation>
    <scope>NUCLEOTIDE SEQUENCE [LARGE SCALE GENOMIC DNA]</scope>
    <source>
        <strain evidence="3">FERA 1177</strain>
    </source>
</reference>
<dbReference type="AlphaFoldDB" id="A0A4Q4NIA3"/>
<proteinExistence type="predicted"/>
<feature type="region of interest" description="Disordered" evidence="1">
    <location>
        <begin position="1"/>
        <end position="31"/>
    </location>
</feature>
<protein>
    <submittedName>
        <fullName evidence="2">Uncharacterized protein</fullName>
    </submittedName>
</protein>
<evidence type="ECO:0000256" key="1">
    <source>
        <dbReference type="SAM" id="MobiDB-lite"/>
    </source>
</evidence>
<sequence length="133" mass="14862">MLVLDQPDKATDRRESSEKPGGESGSTRDWQRRREWFRPGLLTKFFNERTRRVTTTLVVCLRVEKEVVLDGGAAGFSAALDSRQAAAKRADRDRRATHAPQDSLFEVAASFADGVSNASTLSVRDGRRWQVVP</sequence>
<dbReference type="EMBL" id="PDXD01000009">
    <property type="protein sequence ID" value="RYN77372.1"/>
    <property type="molecule type" value="Genomic_DNA"/>
</dbReference>
<accession>A0A4Q4NIA3</accession>